<organism evidence="6 7">
    <name type="scientific">Comamonas testosteroni TK102</name>
    <dbReference type="NCBI Taxonomy" id="1392005"/>
    <lineage>
        <taxon>Bacteria</taxon>
        <taxon>Pseudomonadati</taxon>
        <taxon>Pseudomonadota</taxon>
        <taxon>Betaproteobacteria</taxon>
        <taxon>Burkholderiales</taxon>
        <taxon>Comamonadaceae</taxon>
        <taxon>Comamonas</taxon>
    </lineage>
</organism>
<evidence type="ECO:0000256" key="5">
    <source>
        <dbReference type="SAM" id="Phobius"/>
    </source>
</evidence>
<evidence type="ECO:0000256" key="2">
    <source>
        <dbReference type="ARBA" id="ARBA00022692"/>
    </source>
</evidence>
<dbReference type="PANTHER" id="PTHR30249:SF0">
    <property type="entry name" value="PLASTIDAL GLYCOLATE_GLYCERATE TRANSLOCATOR 1, CHLOROPLASTIC"/>
    <property type="match status" value="1"/>
</dbReference>
<gene>
    <name evidence="6" type="ORF">O987_21115</name>
</gene>
<proteinExistence type="predicted"/>
<keyword evidence="2 5" id="KW-0812">Transmembrane</keyword>
<dbReference type="AlphaFoldDB" id="A0A076PUE6"/>
<keyword evidence="3 5" id="KW-1133">Transmembrane helix</keyword>
<evidence type="ECO:0000313" key="7">
    <source>
        <dbReference type="Proteomes" id="UP000028782"/>
    </source>
</evidence>
<accession>A0A076PUE6</accession>
<feature type="transmembrane region" description="Helical" evidence="5">
    <location>
        <begin position="108"/>
        <end position="130"/>
    </location>
</feature>
<comment type="subcellular location">
    <subcellularLocation>
        <location evidence="1">Membrane</location>
        <topology evidence="1">Multi-pass membrane protein</topology>
    </subcellularLocation>
</comment>
<sequence length="246" mass="25477">MSSSLLERLHTAWLSLAEGSPLPWLVLTMLVYMAAMAIYRKSGNRPLLIPVFTGVVVIVAILMITGTPYATYRSGVSLLGLMIGPATVALAIPLYAQRERISQLWLPISVALLVGCLVALLSALGIAWAFGGSQATLIAVAPKSATIPIALPMAERFGGTPSLAAVAVAITGISGTMMAPLLCRVLRLRDPAVQGFAIGLTAHAIGTARAIQLNPTAGAFSALAMGLNGVATAVLMPLVLAITPWI</sequence>
<evidence type="ECO:0000256" key="1">
    <source>
        <dbReference type="ARBA" id="ARBA00004141"/>
    </source>
</evidence>
<feature type="transmembrane region" description="Helical" evidence="5">
    <location>
        <begin position="22"/>
        <end position="40"/>
    </location>
</feature>
<dbReference type="EMBL" id="CP006704">
    <property type="protein sequence ID" value="AIJ48316.1"/>
    <property type="molecule type" value="Genomic_DNA"/>
</dbReference>
<dbReference type="InterPro" id="IPR007300">
    <property type="entry name" value="CidB/LrgB"/>
</dbReference>
<dbReference type="HOGENOM" id="CLU_082099_0_1_4"/>
<feature type="transmembrane region" description="Helical" evidence="5">
    <location>
        <begin position="76"/>
        <end position="96"/>
    </location>
</feature>
<dbReference type="GO" id="GO:0016020">
    <property type="term" value="C:membrane"/>
    <property type="evidence" value="ECO:0007669"/>
    <property type="project" value="UniProtKB-SubCell"/>
</dbReference>
<dbReference type="Pfam" id="PF04172">
    <property type="entry name" value="LrgB"/>
    <property type="match status" value="1"/>
</dbReference>
<feature type="transmembrane region" description="Helical" evidence="5">
    <location>
        <begin position="219"/>
        <end position="242"/>
    </location>
</feature>
<evidence type="ECO:0000256" key="3">
    <source>
        <dbReference type="ARBA" id="ARBA00022989"/>
    </source>
</evidence>
<feature type="transmembrane region" description="Helical" evidence="5">
    <location>
        <begin position="47"/>
        <end position="70"/>
    </location>
</feature>
<feature type="transmembrane region" description="Helical" evidence="5">
    <location>
        <begin position="195"/>
        <end position="213"/>
    </location>
</feature>
<feature type="transmembrane region" description="Helical" evidence="5">
    <location>
        <begin position="163"/>
        <end position="183"/>
    </location>
</feature>
<reference evidence="6 7" key="1">
    <citation type="journal article" date="2014" name="Genome Announc.">
        <title>Complete Genome Sequence of Polychlorinated Biphenyl Degrader Comamonas testosteroni TK102 (NBRC 109938).</title>
        <authorList>
            <person name="Fukuda K."/>
            <person name="Hosoyama A."/>
            <person name="Tsuchikane K."/>
            <person name="Ohji S."/>
            <person name="Yamazoe A."/>
            <person name="Fujita N."/>
            <person name="Shintani M."/>
            <person name="Kimbara K."/>
        </authorList>
    </citation>
    <scope>NUCLEOTIDE SEQUENCE [LARGE SCALE GENOMIC DNA]</scope>
    <source>
        <strain evidence="6">TK102</strain>
    </source>
</reference>
<keyword evidence="4 5" id="KW-0472">Membrane</keyword>
<name>A0A076PUE6_COMTE</name>
<dbReference type="Proteomes" id="UP000028782">
    <property type="component" value="Chromosome"/>
</dbReference>
<evidence type="ECO:0000256" key="4">
    <source>
        <dbReference type="ARBA" id="ARBA00023136"/>
    </source>
</evidence>
<evidence type="ECO:0000313" key="6">
    <source>
        <dbReference type="EMBL" id="AIJ48316.1"/>
    </source>
</evidence>
<dbReference type="RefSeq" id="WP_043374405.1">
    <property type="nucleotide sequence ID" value="NZ_CP006704.1"/>
</dbReference>
<dbReference type="PANTHER" id="PTHR30249">
    <property type="entry name" value="PUTATIVE SEROTONIN TRANSPORTER"/>
    <property type="match status" value="1"/>
</dbReference>
<dbReference type="KEGG" id="ctes:O987_21115"/>
<protein>
    <submittedName>
        <fullName evidence="6">Membrane protein</fullName>
    </submittedName>
</protein>